<dbReference type="GeneID" id="25282743"/>
<organism evidence="11 12">
    <name type="scientific">Exophiala aquamarina CBS 119918</name>
    <dbReference type="NCBI Taxonomy" id="1182545"/>
    <lineage>
        <taxon>Eukaryota</taxon>
        <taxon>Fungi</taxon>
        <taxon>Dikarya</taxon>
        <taxon>Ascomycota</taxon>
        <taxon>Pezizomycotina</taxon>
        <taxon>Eurotiomycetes</taxon>
        <taxon>Chaetothyriomycetidae</taxon>
        <taxon>Chaetothyriales</taxon>
        <taxon>Herpotrichiellaceae</taxon>
        <taxon>Exophiala</taxon>
    </lineage>
</organism>
<proteinExistence type="predicted"/>
<evidence type="ECO:0000256" key="9">
    <source>
        <dbReference type="SAM" id="SignalP"/>
    </source>
</evidence>
<evidence type="ECO:0000259" key="10">
    <source>
        <dbReference type="PROSITE" id="PS51910"/>
    </source>
</evidence>
<dbReference type="PANTHER" id="PTHR45708:SF49">
    <property type="entry name" value="ENDOCHITINASE"/>
    <property type="match status" value="1"/>
</dbReference>
<feature type="domain" description="GH18" evidence="10">
    <location>
        <begin position="421"/>
        <end position="799"/>
    </location>
</feature>
<dbReference type="PROSITE" id="PS51910">
    <property type="entry name" value="GH18_2"/>
    <property type="match status" value="1"/>
</dbReference>
<accession>A0A072P826</accession>
<evidence type="ECO:0000256" key="4">
    <source>
        <dbReference type="ARBA" id="ARBA00023024"/>
    </source>
</evidence>
<dbReference type="InterPro" id="IPR001223">
    <property type="entry name" value="Glyco_hydro18_cat"/>
</dbReference>
<evidence type="ECO:0000256" key="2">
    <source>
        <dbReference type="ARBA" id="ARBA00012729"/>
    </source>
</evidence>
<evidence type="ECO:0000256" key="8">
    <source>
        <dbReference type="SAM" id="MobiDB-lite"/>
    </source>
</evidence>
<feature type="compositionally biased region" description="Polar residues" evidence="8">
    <location>
        <begin position="154"/>
        <end position="173"/>
    </location>
</feature>
<evidence type="ECO:0000313" key="12">
    <source>
        <dbReference type="Proteomes" id="UP000027920"/>
    </source>
</evidence>
<feature type="compositionally biased region" description="Low complexity" evidence="8">
    <location>
        <begin position="299"/>
        <end position="353"/>
    </location>
</feature>
<dbReference type="GO" id="GO:0006032">
    <property type="term" value="P:chitin catabolic process"/>
    <property type="evidence" value="ECO:0007669"/>
    <property type="project" value="UniProtKB-KW"/>
</dbReference>
<dbReference type="EMBL" id="AMGV01000006">
    <property type="protein sequence ID" value="KEF56249.1"/>
    <property type="molecule type" value="Genomic_DNA"/>
</dbReference>
<dbReference type="STRING" id="1182545.A0A072P826"/>
<dbReference type="InterPro" id="IPR017853">
    <property type="entry name" value="GH"/>
</dbReference>
<dbReference type="InterPro" id="IPR001579">
    <property type="entry name" value="Glyco_hydro_18_chit_AS"/>
</dbReference>
<keyword evidence="6" id="KW-0326">Glycosidase</keyword>
<dbReference type="VEuPathDB" id="FungiDB:A1O9_07830"/>
<keyword evidence="7" id="KW-0624">Polysaccharide degradation</keyword>
<evidence type="ECO:0000256" key="7">
    <source>
        <dbReference type="ARBA" id="ARBA00023326"/>
    </source>
</evidence>
<comment type="catalytic activity">
    <reaction evidence="1">
        <text>Random endo-hydrolysis of N-acetyl-beta-D-glucosaminide (1-&gt;4)-beta-linkages in chitin and chitodextrins.</text>
        <dbReference type="EC" id="3.2.1.14"/>
    </reaction>
</comment>
<dbReference type="RefSeq" id="XP_013258839.1">
    <property type="nucleotide sequence ID" value="XM_013403385.1"/>
</dbReference>
<dbReference type="InterPro" id="IPR050542">
    <property type="entry name" value="Glycosyl_Hydrlase18_Chitinase"/>
</dbReference>
<dbReference type="SUPFAM" id="SSF51445">
    <property type="entry name" value="(Trans)glycosidases"/>
    <property type="match status" value="1"/>
</dbReference>
<feature type="compositionally biased region" description="Low complexity" evidence="8">
    <location>
        <begin position="174"/>
        <end position="183"/>
    </location>
</feature>
<dbReference type="PANTHER" id="PTHR45708">
    <property type="entry name" value="ENDOCHITINASE"/>
    <property type="match status" value="1"/>
</dbReference>
<keyword evidence="5" id="KW-0119">Carbohydrate metabolism</keyword>
<dbReference type="HOGENOM" id="CLU_007818_2_0_1"/>
<feature type="region of interest" description="Disordered" evidence="8">
    <location>
        <begin position="251"/>
        <end position="284"/>
    </location>
</feature>
<feature type="compositionally biased region" description="Low complexity" evidence="8">
    <location>
        <begin position="121"/>
        <end position="153"/>
    </location>
</feature>
<feature type="region of interest" description="Disordered" evidence="8">
    <location>
        <begin position="199"/>
        <end position="233"/>
    </location>
</feature>
<keyword evidence="3" id="KW-0378">Hydrolase</keyword>
<evidence type="ECO:0000256" key="5">
    <source>
        <dbReference type="ARBA" id="ARBA00023277"/>
    </source>
</evidence>
<comment type="caution">
    <text evidence="11">The sequence shown here is derived from an EMBL/GenBank/DDBJ whole genome shotgun (WGS) entry which is preliminary data.</text>
</comment>
<sequence>MIVMLRLLFLISIIGCLSLCLASKPHILQVVTDLQADLEALKQIQSQYVSDIAPRDRQFFRPGSGPPFGNGGFRRPPRPLPPPPPPPAIDIEKLSALIESFGKSLGILIEFIKNNVPDPSATSSLTGLPGTSTPQSTASTTSTSPTKSSRSMTYLTHTTTGAPTGSLATTELGSTASDASTSTTALNSVATTLAPTTITTTTDSTSVSDSTARTPSLTTSSSNSTPTATDGTITATTITPAWAASSDYTTSTSTSISETTGSISGVPEATSTGSETSTTADTSSNTYITTTSTLSFISTSAGTASPATTGTTTTGGSFTTTESTTSEYTKSTSLETITIESTTYTSFETTTTESPPPPDSSTTPETTTKLTTSIDITATTSIKTTADTGFTRTSSLVTTTTTTTTATPAGPTYFFDPAARNLNLVYYGQTTSDASLTSVCADDSVDIITIGFITRFFLGGEVNITMNQGSHCWAPNQGQQGAGAWGLKDCVGDGFAAEIKDCQDKGKKVLISAGGVFADLNIPSEPDAEILADRLWNLFLGGVDTGIAPTRPYGPVVLDGIDFDNEKPENKQYLPKLASTLRQLMASDSTKAYYLTAAPQCPLPDLSNPIAELLPSIDFFSVQFYNNPPCQLNAGQGFLDSLQDWSDILSGTKPVPAKTKLAMKKRRAGGPTTSPRRLGSGSGSEKVRNGAFSRRMLRNGKRQQPGDTIDIGFFQLNNGISMPLMLIGTPAFNWTETQDIGYVTIATYKELLVAAREKNLPNLAGAMFWDGGYQSRSAQEVDGELQTYAEVARDILRIPHV</sequence>
<keyword evidence="12" id="KW-1185">Reference proteome</keyword>
<feature type="region of interest" description="Disordered" evidence="8">
    <location>
        <begin position="60"/>
        <end position="84"/>
    </location>
</feature>
<feature type="region of interest" description="Disordered" evidence="8">
    <location>
        <begin position="299"/>
        <end position="371"/>
    </location>
</feature>
<dbReference type="GO" id="GO:0000272">
    <property type="term" value="P:polysaccharide catabolic process"/>
    <property type="evidence" value="ECO:0007669"/>
    <property type="project" value="UniProtKB-KW"/>
</dbReference>
<evidence type="ECO:0000256" key="3">
    <source>
        <dbReference type="ARBA" id="ARBA00022801"/>
    </source>
</evidence>
<dbReference type="Proteomes" id="UP000027920">
    <property type="component" value="Unassembled WGS sequence"/>
</dbReference>
<gene>
    <name evidence="11" type="ORF">A1O9_07830</name>
</gene>
<dbReference type="GO" id="GO:0005576">
    <property type="term" value="C:extracellular region"/>
    <property type="evidence" value="ECO:0007669"/>
    <property type="project" value="TreeGrafter"/>
</dbReference>
<name>A0A072P826_9EURO</name>
<dbReference type="AlphaFoldDB" id="A0A072P826"/>
<feature type="compositionally biased region" description="Low complexity" evidence="8">
    <location>
        <begin position="360"/>
        <end position="371"/>
    </location>
</feature>
<feature type="chain" id="PRO_5001681442" description="chitinase" evidence="9">
    <location>
        <begin position="23"/>
        <end position="801"/>
    </location>
</feature>
<dbReference type="Gene3D" id="3.20.20.80">
    <property type="entry name" value="Glycosidases"/>
    <property type="match status" value="1"/>
</dbReference>
<evidence type="ECO:0000256" key="1">
    <source>
        <dbReference type="ARBA" id="ARBA00000822"/>
    </source>
</evidence>
<feature type="region of interest" description="Disordered" evidence="8">
    <location>
        <begin position="121"/>
        <end position="183"/>
    </location>
</feature>
<protein>
    <recommendedName>
        <fullName evidence="2">chitinase</fullName>
        <ecNumber evidence="2">3.2.1.14</ecNumber>
    </recommendedName>
</protein>
<keyword evidence="9" id="KW-0732">Signal</keyword>
<feature type="region of interest" description="Disordered" evidence="8">
    <location>
        <begin position="662"/>
        <end position="704"/>
    </location>
</feature>
<dbReference type="EC" id="3.2.1.14" evidence="2"/>
<dbReference type="PROSITE" id="PS01095">
    <property type="entry name" value="GH18_1"/>
    <property type="match status" value="1"/>
</dbReference>
<reference evidence="11 12" key="1">
    <citation type="submission" date="2013-03" db="EMBL/GenBank/DDBJ databases">
        <title>The Genome Sequence of Exophiala aquamarina CBS 119918.</title>
        <authorList>
            <consortium name="The Broad Institute Genomics Platform"/>
            <person name="Cuomo C."/>
            <person name="de Hoog S."/>
            <person name="Gorbushina A."/>
            <person name="Walker B."/>
            <person name="Young S.K."/>
            <person name="Zeng Q."/>
            <person name="Gargeya S."/>
            <person name="Fitzgerald M."/>
            <person name="Haas B."/>
            <person name="Abouelleil A."/>
            <person name="Allen A.W."/>
            <person name="Alvarado L."/>
            <person name="Arachchi H.M."/>
            <person name="Berlin A.M."/>
            <person name="Chapman S.B."/>
            <person name="Gainer-Dewar J."/>
            <person name="Goldberg J."/>
            <person name="Griggs A."/>
            <person name="Gujja S."/>
            <person name="Hansen M."/>
            <person name="Howarth C."/>
            <person name="Imamovic A."/>
            <person name="Ireland A."/>
            <person name="Larimer J."/>
            <person name="McCowan C."/>
            <person name="Murphy C."/>
            <person name="Pearson M."/>
            <person name="Poon T.W."/>
            <person name="Priest M."/>
            <person name="Roberts A."/>
            <person name="Saif S."/>
            <person name="Shea T."/>
            <person name="Sisk P."/>
            <person name="Sykes S."/>
            <person name="Wortman J."/>
            <person name="Nusbaum C."/>
            <person name="Birren B."/>
        </authorList>
    </citation>
    <scope>NUCLEOTIDE SEQUENCE [LARGE SCALE GENOMIC DNA]</scope>
    <source>
        <strain evidence="11 12">CBS 119918</strain>
    </source>
</reference>
<feature type="signal peptide" evidence="9">
    <location>
        <begin position="1"/>
        <end position="22"/>
    </location>
</feature>
<evidence type="ECO:0000256" key="6">
    <source>
        <dbReference type="ARBA" id="ARBA00023295"/>
    </source>
</evidence>
<dbReference type="OrthoDB" id="2425929at2759"/>
<keyword evidence="4" id="KW-0146">Chitin degradation</keyword>
<evidence type="ECO:0000313" key="11">
    <source>
        <dbReference type="EMBL" id="KEF56249.1"/>
    </source>
</evidence>
<dbReference type="GO" id="GO:0008843">
    <property type="term" value="F:endochitinase activity"/>
    <property type="evidence" value="ECO:0007669"/>
    <property type="project" value="UniProtKB-EC"/>
</dbReference>